<dbReference type="Pfam" id="PF01545">
    <property type="entry name" value="Cation_efflux"/>
    <property type="match status" value="1"/>
</dbReference>
<evidence type="ECO:0000256" key="8">
    <source>
        <dbReference type="SAM" id="Phobius"/>
    </source>
</evidence>
<dbReference type="GO" id="GO:0005385">
    <property type="term" value="F:zinc ion transmembrane transporter activity"/>
    <property type="evidence" value="ECO:0007669"/>
    <property type="project" value="TreeGrafter"/>
</dbReference>
<keyword evidence="6 8" id="KW-1133">Transmembrane helix</keyword>
<protein>
    <submittedName>
        <fullName evidence="11">Cation efflux protein</fullName>
    </submittedName>
</protein>
<evidence type="ECO:0000259" key="9">
    <source>
        <dbReference type="Pfam" id="PF01545"/>
    </source>
</evidence>
<keyword evidence="7 8" id="KW-0472">Membrane</keyword>
<evidence type="ECO:0000256" key="7">
    <source>
        <dbReference type="ARBA" id="ARBA00023136"/>
    </source>
</evidence>
<keyword evidence="4 8" id="KW-0812">Transmembrane</keyword>
<dbReference type="GO" id="GO:0006882">
    <property type="term" value="P:intracellular zinc ion homeostasis"/>
    <property type="evidence" value="ECO:0007669"/>
    <property type="project" value="TreeGrafter"/>
</dbReference>
<dbReference type="PANTHER" id="PTHR45820:SF5">
    <property type="entry name" value="DIFFUSION FACILITATOR FAMILY METAL ION TRANSPORTER, PUTATIVE-RELATED"/>
    <property type="match status" value="1"/>
</dbReference>
<evidence type="ECO:0000259" key="10">
    <source>
        <dbReference type="Pfam" id="PF16916"/>
    </source>
</evidence>
<evidence type="ECO:0000256" key="6">
    <source>
        <dbReference type="ARBA" id="ARBA00022989"/>
    </source>
</evidence>
<feature type="domain" description="Cation efflux protein transmembrane" evidence="9">
    <location>
        <begin position="12"/>
        <end position="217"/>
    </location>
</feature>
<feature type="transmembrane region" description="Helical" evidence="8">
    <location>
        <begin position="80"/>
        <end position="102"/>
    </location>
</feature>
<feature type="transmembrane region" description="Helical" evidence="8">
    <location>
        <begin position="192"/>
        <end position="210"/>
    </location>
</feature>
<evidence type="ECO:0000313" key="11">
    <source>
        <dbReference type="EMBL" id="THX16769.1"/>
    </source>
</evidence>
<dbReference type="AlphaFoldDB" id="A0A4S9D8N7"/>
<dbReference type="Pfam" id="PF16916">
    <property type="entry name" value="ZT_dimer"/>
    <property type="match status" value="1"/>
</dbReference>
<feature type="transmembrane region" description="Helical" evidence="8">
    <location>
        <begin position="12"/>
        <end position="31"/>
    </location>
</feature>
<evidence type="ECO:0000256" key="3">
    <source>
        <dbReference type="ARBA" id="ARBA00022448"/>
    </source>
</evidence>
<keyword evidence="5" id="KW-0862">Zinc</keyword>
<evidence type="ECO:0000256" key="2">
    <source>
        <dbReference type="ARBA" id="ARBA00008873"/>
    </source>
</evidence>
<proteinExistence type="inferred from homology"/>
<dbReference type="PANTHER" id="PTHR45820">
    <property type="entry name" value="FI23527P1"/>
    <property type="match status" value="1"/>
</dbReference>
<dbReference type="InterPro" id="IPR027470">
    <property type="entry name" value="Cation_efflux_CTD"/>
</dbReference>
<keyword evidence="3" id="KW-0813">Transport</keyword>
<name>A0A4S9D8N7_AURPU</name>
<feature type="transmembrane region" description="Helical" evidence="8">
    <location>
        <begin position="157"/>
        <end position="180"/>
    </location>
</feature>
<dbReference type="InterPro" id="IPR058533">
    <property type="entry name" value="Cation_efflux_TM"/>
</dbReference>
<dbReference type="InterPro" id="IPR002524">
    <property type="entry name" value="Cation_efflux"/>
</dbReference>
<sequence length="323" mass="34727">MARSNSSTSTRLIVAIVLSSAFFAAELVVGFRSKSLALIADAFHYLNDLIAFCVALVAAKLSDRKDAPASLAFGWQRAKVLGAFFNGTFLIALGLSIFLQAIERFINIEDHGHDHGHGHGHGSSKEAKAGVPGFEVSDLENPSKKKHAHGDLGVNAVVVHILGDVLNNLGVIAAALVMMLARSPTRFYADPAVSMAIAIMVASSALPLTFRSGHILLGSTPPSAHRETVIRELSKIAGVVSVHDLCVWQLSQEESIASAHIVMLPMEKEEIVSRSSSEIEEMPRPNQPAETHNGRLARLGKCLHGFGIHRMTLQIEDTPEKAK</sequence>
<comment type="subcellular location">
    <subcellularLocation>
        <location evidence="1">Membrane</location>
        <topology evidence="1">Multi-pass membrane protein</topology>
    </subcellularLocation>
</comment>
<gene>
    <name evidence="11" type="ORF">D6D13_01227</name>
</gene>
<dbReference type="Gene3D" id="1.20.1510.10">
    <property type="entry name" value="Cation efflux protein transmembrane domain"/>
    <property type="match status" value="1"/>
</dbReference>
<comment type="caution">
    <text evidence="11">The sequence shown here is derived from an EMBL/GenBank/DDBJ whole genome shotgun (WGS) entry which is preliminary data.</text>
</comment>
<feature type="transmembrane region" description="Helical" evidence="8">
    <location>
        <begin position="37"/>
        <end position="59"/>
    </location>
</feature>
<comment type="similarity">
    <text evidence="2">Belongs to the cation diffusion facilitator (CDF) transporter (TC 2.A.4) family. SLC30A subfamily.</text>
</comment>
<accession>A0A4S9D8N7</accession>
<dbReference type="GO" id="GO:0016020">
    <property type="term" value="C:membrane"/>
    <property type="evidence" value="ECO:0007669"/>
    <property type="project" value="UniProtKB-SubCell"/>
</dbReference>
<evidence type="ECO:0000256" key="5">
    <source>
        <dbReference type="ARBA" id="ARBA00022833"/>
    </source>
</evidence>
<evidence type="ECO:0000256" key="1">
    <source>
        <dbReference type="ARBA" id="ARBA00004141"/>
    </source>
</evidence>
<feature type="domain" description="Cation efflux protein cytoplasmic" evidence="10">
    <location>
        <begin position="221"/>
        <end position="265"/>
    </location>
</feature>
<dbReference type="NCBIfam" id="TIGR01297">
    <property type="entry name" value="CDF"/>
    <property type="match status" value="1"/>
</dbReference>
<dbReference type="EMBL" id="QZAS01000003">
    <property type="protein sequence ID" value="THX16769.1"/>
    <property type="molecule type" value="Genomic_DNA"/>
</dbReference>
<organism evidence="11">
    <name type="scientific">Aureobasidium pullulans</name>
    <name type="common">Black yeast</name>
    <name type="synonym">Pullularia pullulans</name>
    <dbReference type="NCBI Taxonomy" id="5580"/>
    <lineage>
        <taxon>Eukaryota</taxon>
        <taxon>Fungi</taxon>
        <taxon>Dikarya</taxon>
        <taxon>Ascomycota</taxon>
        <taxon>Pezizomycotina</taxon>
        <taxon>Dothideomycetes</taxon>
        <taxon>Dothideomycetidae</taxon>
        <taxon>Dothideales</taxon>
        <taxon>Saccotheciaceae</taxon>
        <taxon>Aureobasidium</taxon>
    </lineage>
</organism>
<reference evidence="11" key="1">
    <citation type="submission" date="2018-10" db="EMBL/GenBank/DDBJ databases">
        <title>Fifty Aureobasidium pullulans genomes reveal a recombining polyextremotolerant generalist.</title>
        <authorList>
            <person name="Gostincar C."/>
            <person name="Turk M."/>
            <person name="Zajc J."/>
            <person name="Gunde-Cimerman N."/>
        </authorList>
    </citation>
    <scope>NUCLEOTIDE SEQUENCE [LARGE SCALE GENOMIC DNA]</scope>
    <source>
        <strain evidence="11">EXF-10085</strain>
    </source>
</reference>
<evidence type="ECO:0000256" key="4">
    <source>
        <dbReference type="ARBA" id="ARBA00022692"/>
    </source>
</evidence>
<dbReference type="InterPro" id="IPR027469">
    <property type="entry name" value="Cation_efflux_TMD_sf"/>
</dbReference>
<dbReference type="SUPFAM" id="SSF161111">
    <property type="entry name" value="Cation efflux protein transmembrane domain-like"/>
    <property type="match status" value="1"/>
</dbReference>